<feature type="transmembrane region" description="Helical" evidence="1">
    <location>
        <begin position="195"/>
        <end position="215"/>
    </location>
</feature>
<feature type="transmembrane region" description="Helical" evidence="1">
    <location>
        <begin position="98"/>
        <end position="120"/>
    </location>
</feature>
<gene>
    <name evidence="2" type="primary">AVEN_135741_1</name>
    <name evidence="2" type="ORF">TNCT_213381</name>
</gene>
<evidence type="ECO:0000256" key="1">
    <source>
        <dbReference type="SAM" id="Phobius"/>
    </source>
</evidence>
<name>A0A8X6INJ4_TRICU</name>
<feature type="transmembrane region" description="Helical" evidence="1">
    <location>
        <begin position="299"/>
        <end position="321"/>
    </location>
</feature>
<organism evidence="2 3">
    <name type="scientific">Trichonephila clavata</name>
    <name type="common">Joro spider</name>
    <name type="synonym">Nephila clavata</name>
    <dbReference type="NCBI Taxonomy" id="2740835"/>
    <lineage>
        <taxon>Eukaryota</taxon>
        <taxon>Metazoa</taxon>
        <taxon>Ecdysozoa</taxon>
        <taxon>Arthropoda</taxon>
        <taxon>Chelicerata</taxon>
        <taxon>Arachnida</taxon>
        <taxon>Araneae</taxon>
        <taxon>Araneomorphae</taxon>
        <taxon>Entelegynae</taxon>
        <taxon>Araneoidea</taxon>
        <taxon>Nephilidae</taxon>
        <taxon>Trichonephila</taxon>
    </lineage>
</organism>
<keyword evidence="1" id="KW-0812">Transmembrane</keyword>
<dbReference type="EMBL" id="BMAO01014893">
    <property type="protein sequence ID" value="GFQ97892.1"/>
    <property type="molecule type" value="Genomic_DNA"/>
</dbReference>
<dbReference type="AlphaFoldDB" id="A0A8X6INJ4"/>
<reference evidence="2" key="1">
    <citation type="submission" date="2020-07" db="EMBL/GenBank/DDBJ databases">
        <title>Multicomponent nature underlies the extraordinary mechanical properties of spider dragline silk.</title>
        <authorList>
            <person name="Kono N."/>
            <person name="Nakamura H."/>
            <person name="Mori M."/>
            <person name="Yoshida Y."/>
            <person name="Ohtoshi R."/>
            <person name="Malay A.D."/>
            <person name="Moran D.A.P."/>
            <person name="Tomita M."/>
            <person name="Numata K."/>
            <person name="Arakawa K."/>
        </authorList>
    </citation>
    <scope>NUCLEOTIDE SEQUENCE</scope>
</reference>
<accession>A0A8X6INJ4</accession>
<protein>
    <submittedName>
        <fullName evidence="2">Uncharacterized protein</fullName>
    </submittedName>
</protein>
<sequence>MIHPELIKFDSDKRLRRILVISNPEEISKENQNSNQLTYKSPVLLFKSMRWIGLLADSNKNSLHRMLSFAFQTLLILTNLSLWFSSLTQYDSQDWKTMSAYLASFSSFVSGVYFAMYCRRNALMATLQKLSEISKSSNEKTVNFITILIFCLPAIYSSLQTLVFDDDPWLSRFEAYGYDIESHSAMLLLISIKSFFYTVVHPAFTCLVSLLQCVLCQRCSSLISNLTHKVMQVSPEDFGPSRQMDILRRKAKIDDVLHDIQYIFSVSSLFTTGVNFLMCGSMIGWILHTGLSMLPRYAIVEIVFYFITDFCSLIFVLWMAGNVPIELKKLKHEFYKKVRLRLLHDEYRDENQLKGELFGESEFTFSGCDIISLKRNMILALSGTLITYTLLVISTKS</sequence>
<feature type="transmembrane region" description="Helical" evidence="1">
    <location>
        <begin position="377"/>
        <end position="395"/>
    </location>
</feature>
<feature type="transmembrane region" description="Helical" evidence="1">
    <location>
        <begin position="262"/>
        <end position="287"/>
    </location>
</feature>
<evidence type="ECO:0000313" key="3">
    <source>
        <dbReference type="Proteomes" id="UP000887116"/>
    </source>
</evidence>
<dbReference type="OrthoDB" id="6430644at2759"/>
<keyword evidence="1" id="KW-0472">Membrane</keyword>
<proteinExistence type="predicted"/>
<comment type="caution">
    <text evidence="2">The sequence shown here is derived from an EMBL/GenBank/DDBJ whole genome shotgun (WGS) entry which is preliminary data.</text>
</comment>
<evidence type="ECO:0000313" key="2">
    <source>
        <dbReference type="EMBL" id="GFQ97892.1"/>
    </source>
</evidence>
<feature type="transmembrane region" description="Helical" evidence="1">
    <location>
        <begin position="141"/>
        <end position="159"/>
    </location>
</feature>
<feature type="transmembrane region" description="Helical" evidence="1">
    <location>
        <begin position="66"/>
        <end position="86"/>
    </location>
</feature>
<keyword evidence="3" id="KW-1185">Reference proteome</keyword>
<keyword evidence="1" id="KW-1133">Transmembrane helix</keyword>
<dbReference type="Proteomes" id="UP000887116">
    <property type="component" value="Unassembled WGS sequence"/>
</dbReference>